<organism evidence="1 2">
    <name type="scientific">Lacticaseibacillus rhamnosus (strain LMS2-1)</name>
    <dbReference type="NCBI Taxonomy" id="525361"/>
    <lineage>
        <taxon>Bacteria</taxon>
        <taxon>Bacillati</taxon>
        <taxon>Bacillota</taxon>
        <taxon>Bacilli</taxon>
        <taxon>Lactobacillales</taxon>
        <taxon>Lactobacillaceae</taxon>
        <taxon>Lacticaseibacillus</taxon>
    </lineage>
</organism>
<gene>
    <name evidence="1" type="ORF">HMPREF0539_1150</name>
</gene>
<evidence type="ECO:0008006" key="3">
    <source>
        <dbReference type="Google" id="ProtNLM"/>
    </source>
</evidence>
<comment type="caution">
    <text evidence="1">The sequence shown here is derived from an EMBL/GenBank/DDBJ whole genome shotgun (WGS) entry which is preliminary data.</text>
</comment>
<accession>C2JW66</accession>
<dbReference type="EMBL" id="ACIZ01000051">
    <property type="protein sequence ID" value="EEN80711.1"/>
    <property type="molecule type" value="Genomic_DNA"/>
</dbReference>
<name>C2JW66_LACRM</name>
<evidence type="ECO:0000313" key="2">
    <source>
        <dbReference type="Proteomes" id="UP000004525"/>
    </source>
</evidence>
<dbReference type="AlphaFoldDB" id="C2JW66"/>
<dbReference type="Proteomes" id="UP000004525">
    <property type="component" value="Unassembled WGS sequence"/>
</dbReference>
<proteinExistence type="predicted"/>
<dbReference type="HOGENOM" id="CLU_032121_0_0_9"/>
<dbReference type="InterPro" id="IPR018721">
    <property type="entry name" value="DUF2252"/>
</dbReference>
<dbReference type="PANTHER" id="PTHR39441:SF1">
    <property type="entry name" value="DUF2252 DOMAIN-CONTAINING PROTEIN"/>
    <property type="match status" value="1"/>
</dbReference>
<evidence type="ECO:0000313" key="1">
    <source>
        <dbReference type="EMBL" id="EEN80711.1"/>
    </source>
</evidence>
<dbReference type="Pfam" id="PF10009">
    <property type="entry name" value="DUF2252"/>
    <property type="match status" value="1"/>
</dbReference>
<sequence>MLVQIADMQHNALLDGRICVRRRSKEVIMGSSSDLKDLLRERVATKYTIDDLKETGKKIRQAVPIENLGAVSKIDRDPVQFINSVEQNLIKSLLPMRHQRMGASQAAFFRGTAELMAYDLRQGEKSGINLLIDGDAHLQNFGFYASPERNLLFDLNDFDEAQINSFEFDIKRLLTSVYLLGDQQGFDSDDLDDLVQNDASIYRKTLRDLFKLGALDRFYQSTEVERLVQVIPGAEDSPLLAKFIKKATKRNNDSVIKKYTETNEAGHMRFKDDPPSSVHIDQTTYQAIYDGFTQYRKTTRPDILVLLSQYRITDIIHHSVGIGSFGTNCYLILLSGLGGSHLVLQVKEALPPRRELLPNMERMTLQQEVSQGQRIIAAQMILQKASDPFLGWFNMDNKSYYVRQFRDMKGSVDLDELSFPEFKYYTQITAYLLAMAHAQTPQAAVVTGYLDKHFDSAVQTWSKWYLNQVKADYSAFMRAVKQRVLA</sequence>
<protein>
    <recommendedName>
        <fullName evidence="3">DUF2252 domain-containing protein</fullName>
    </recommendedName>
</protein>
<keyword evidence="2" id="KW-1185">Reference proteome</keyword>
<reference evidence="1" key="1">
    <citation type="submission" date="2009-01" db="EMBL/GenBank/DDBJ databases">
        <authorList>
            <person name="Qin X."/>
            <person name="Bachman B."/>
            <person name="Battles P."/>
            <person name="Bell A."/>
            <person name="Bess C."/>
            <person name="Bickham C."/>
            <person name="Chaboub L."/>
            <person name="Chen D."/>
            <person name="Coyle M."/>
            <person name="Deiros D.R."/>
            <person name="Dinh H."/>
            <person name="Forbes L."/>
            <person name="Fowler G."/>
            <person name="Francisco L."/>
            <person name="Fu Q."/>
            <person name="Gubbala S."/>
            <person name="Hale W."/>
            <person name="Han Y."/>
            <person name="Hemphill L."/>
            <person name="Highlander S.K."/>
            <person name="Hirani K."/>
            <person name="Hogues M."/>
            <person name="Jackson L."/>
            <person name="Jakkamsetti A."/>
            <person name="Javaid M."/>
            <person name="Jiang H."/>
            <person name="Korchina V."/>
            <person name="Kovar C."/>
            <person name="Lara F."/>
            <person name="Lee S."/>
            <person name="Mata R."/>
            <person name="Mathew T."/>
            <person name="Moen C."/>
            <person name="Morales K."/>
            <person name="Munidasa M."/>
            <person name="Nazareth L."/>
            <person name="Ngo R."/>
            <person name="Nguyen L."/>
            <person name="Okwuonu G."/>
            <person name="Ongeri F."/>
            <person name="Patil S."/>
            <person name="Petrosino J."/>
            <person name="Pham C."/>
            <person name="Pham P."/>
            <person name="Pu L.-L."/>
            <person name="Puazo M."/>
            <person name="Raj R."/>
            <person name="Reid J."/>
            <person name="Rouhana J."/>
            <person name="Saada N."/>
            <person name="Shang Y."/>
            <person name="Simmons D."/>
            <person name="Thornton R."/>
            <person name="Warren J."/>
            <person name="Weissenberger G."/>
            <person name="Zhang J."/>
            <person name="Zhang L."/>
            <person name="Zhou C."/>
            <person name="Zhu D."/>
            <person name="Muzny D."/>
            <person name="Worley K."/>
            <person name="Gibbs R."/>
        </authorList>
    </citation>
    <scope>NUCLEOTIDE SEQUENCE [LARGE SCALE GENOMIC DNA]</scope>
    <source>
        <strain evidence="1">LMS2-1</strain>
    </source>
</reference>
<dbReference type="PANTHER" id="PTHR39441">
    <property type="entry name" value="DUF2252 DOMAIN-CONTAINING PROTEIN"/>
    <property type="match status" value="1"/>
</dbReference>